<gene>
    <name evidence="2" type="ORF">VVAX_05697</name>
</gene>
<dbReference type="RefSeq" id="WP_339093383.1">
    <property type="nucleotide sequence ID" value="NZ_LR743508.1"/>
</dbReference>
<dbReference type="InterPro" id="IPR042100">
    <property type="entry name" value="Bug_dom1"/>
</dbReference>
<comment type="similarity">
    <text evidence="1">Belongs to the UPF0065 (bug) family.</text>
</comment>
<dbReference type="Gene3D" id="3.40.190.150">
    <property type="entry name" value="Bordetella uptake gene, domain 1"/>
    <property type="match status" value="1"/>
</dbReference>
<dbReference type="PIRSF" id="PIRSF017082">
    <property type="entry name" value="YflP"/>
    <property type="match status" value="1"/>
</dbReference>
<evidence type="ECO:0000256" key="1">
    <source>
        <dbReference type="ARBA" id="ARBA00006987"/>
    </source>
</evidence>
<organism evidence="2">
    <name type="scientific">Variovorax paradoxus</name>
    <dbReference type="NCBI Taxonomy" id="34073"/>
    <lineage>
        <taxon>Bacteria</taxon>
        <taxon>Pseudomonadati</taxon>
        <taxon>Pseudomonadota</taxon>
        <taxon>Betaproteobacteria</taxon>
        <taxon>Burkholderiales</taxon>
        <taxon>Comamonadaceae</taxon>
        <taxon>Variovorax</taxon>
    </lineage>
</organism>
<dbReference type="InterPro" id="IPR005064">
    <property type="entry name" value="BUG"/>
</dbReference>
<accession>A0A679JDF9</accession>
<sequence length="329" mass="34258">MKRRDLLSMLPAGIVGGAMLPRLAAAQPASPELPRTIRLVVGYPAGGTADAVARIYAEGLQKRLGVNVIVDNKPGAGGQLAAEQFRTLRPDGTALLLGNSHMFSTLPLTSRTVRYDPVKDFAPVARLATFEVALAVSAAQPARTLKEYIALARATPQARSFGVPAAGSSPHFVGYVVGKQEGVELLPVPYKGGAPLLADLIGNQIPAAVDALGGLLPSHKTGKIRVLAVTGPQRSKSVPEVPTFGELGFRSLGSSSWVGLFAPPGTAQAFVERINAGVLEVAALPATTANLATAGFDTAAGSPQQLHEAVRSELALWQPIIRESGFQID</sequence>
<name>A0A679JDF9_VARPD</name>
<protein>
    <recommendedName>
        <fullName evidence="3">Twin-arginine translocation pathway signal</fullName>
    </recommendedName>
</protein>
<dbReference type="SUPFAM" id="SSF53850">
    <property type="entry name" value="Periplasmic binding protein-like II"/>
    <property type="match status" value="1"/>
</dbReference>
<reference evidence="2" key="1">
    <citation type="submission" date="2019-12" db="EMBL/GenBank/DDBJ databases">
        <authorList>
            <person name="Cremers G."/>
        </authorList>
    </citation>
    <scope>NUCLEOTIDE SEQUENCE</scope>
    <source>
        <strain evidence="2">Vvax</strain>
    </source>
</reference>
<dbReference type="Gene3D" id="3.40.190.10">
    <property type="entry name" value="Periplasmic binding protein-like II"/>
    <property type="match status" value="1"/>
</dbReference>
<dbReference type="PANTHER" id="PTHR42928:SF5">
    <property type="entry name" value="BLR1237 PROTEIN"/>
    <property type="match status" value="1"/>
</dbReference>
<dbReference type="EMBL" id="LR743508">
    <property type="protein sequence ID" value="CAA2109426.1"/>
    <property type="molecule type" value="Genomic_DNA"/>
</dbReference>
<proteinExistence type="inferred from homology"/>
<dbReference type="AlphaFoldDB" id="A0A679JDF9"/>
<dbReference type="PANTHER" id="PTHR42928">
    <property type="entry name" value="TRICARBOXYLATE-BINDING PROTEIN"/>
    <property type="match status" value="1"/>
</dbReference>
<evidence type="ECO:0000313" key="2">
    <source>
        <dbReference type="EMBL" id="CAA2109426.1"/>
    </source>
</evidence>
<dbReference type="Pfam" id="PF03401">
    <property type="entry name" value="TctC"/>
    <property type="match status" value="1"/>
</dbReference>
<evidence type="ECO:0008006" key="3">
    <source>
        <dbReference type="Google" id="ProtNLM"/>
    </source>
</evidence>